<feature type="compositionally biased region" description="Basic and acidic residues" evidence="5">
    <location>
        <begin position="791"/>
        <end position="817"/>
    </location>
</feature>
<dbReference type="PROSITE" id="PS50011">
    <property type="entry name" value="PROTEIN_KINASE_DOM"/>
    <property type="match status" value="1"/>
</dbReference>
<feature type="compositionally biased region" description="Acidic residues" evidence="5">
    <location>
        <begin position="615"/>
        <end position="625"/>
    </location>
</feature>
<dbReference type="Gene3D" id="1.25.10.10">
    <property type="entry name" value="Leucine-rich Repeat Variant"/>
    <property type="match status" value="1"/>
</dbReference>
<dbReference type="Proteomes" id="UP000007879">
    <property type="component" value="Unassembled WGS sequence"/>
</dbReference>
<accession>A0AAN0J8P6</accession>
<comment type="similarity">
    <text evidence="1">Belongs to the protein kinase superfamily.</text>
</comment>
<name>A0AAN0J8P6_AMPQE</name>
<reference evidence="8" key="1">
    <citation type="journal article" date="2010" name="Nature">
        <title>The Amphimedon queenslandica genome and the evolution of animal complexity.</title>
        <authorList>
            <person name="Srivastava M."/>
            <person name="Simakov O."/>
            <person name="Chapman J."/>
            <person name="Fahey B."/>
            <person name="Gauthier M.E."/>
            <person name="Mitros T."/>
            <person name="Richards G.S."/>
            <person name="Conaco C."/>
            <person name="Dacre M."/>
            <person name="Hellsten U."/>
            <person name="Larroux C."/>
            <person name="Putnam N.H."/>
            <person name="Stanke M."/>
            <person name="Adamska M."/>
            <person name="Darling A."/>
            <person name="Degnan S.M."/>
            <person name="Oakley T.H."/>
            <person name="Plachetzki D.C."/>
            <person name="Zhai Y."/>
            <person name="Adamski M."/>
            <person name="Calcino A."/>
            <person name="Cummins S.F."/>
            <person name="Goodstein D.M."/>
            <person name="Harris C."/>
            <person name="Jackson D.J."/>
            <person name="Leys S.P."/>
            <person name="Shu S."/>
            <person name="Woodcroft B.J."/>
            <person name="Vervoort M."/>
            <person name="Kosik K.S."/>
            <person name="Manning G."/>
            <person name="Degnan B.M."/>
            <person name="Rokhsar D.S."/>
        </authorList>
    </citation>
    <scope>NUCLEOTIDE SEQUENCE [LARGE SCALE GENOMIC DNA]</scope>
</reference>
<dbReference type="InterPro" id="IPR011009">
    <property type="entry name" value="Kinase-like_dom_sf"/>
</dbReference>
<keyword evidence="8" id="KW-1185">Reference proteome</keyword>
<dbReference type="PANTHER" id="PTHR12984">
    <property type="entry name" value="SCY1-RELATED S/T PROTEIN KINASE-LIKE"/>
    <property type="match status" value="1"/>
</dbReference>
<feature type="region of interest" description="Disordered" evidence="5">
    <location>
        <begin position="570"/>
        <end position="838"/>
    </location>
</feature>
<dbReference type="SUPFAM" id="SSF48371">
    <property type="entry name" value="ARM repeat"/>
    <property type="match status" value="1"/>
</dbReference>
<dbReference type="EnsemblMetazoa" id="XM_019997524.1">
    <property type="protein sequence ID" value="XP_019853083.1"/>
    <property type="gene ID" value="LOC100635991"/>
</dbReference>
<dbReference type="Gene3D" id="1.10.510.10">
    <property type="entry name" value="Transferase(Phosphotransferase) domain 1"/>
    <property type="match status" value="1"/>
</dbReference>
<evidence type="ECO:0000259" key="6">
    <source>
        <dbReference type="PROSITE" id="PS50011"/>
    </source>
</evidence>
<feature type="compositionally biased region" description="Acidic residues" evidence="5">
    <location>
        <begin position="740"/>
        <end position="749"/>
    </location>
</feature>
<dbReference type="AlphaFoldDB" id="A0AAN0J8P6"/>
<dbReference type="PANTHER" id="PTHR12984:SF3">
    <property type="entry name" value="N-TERMINAL KINASE-LIKE PROTEIN"/>
    <property type="match status" value="1"/>
</dbReference>
<dbReference type="KEGG" id="aqu:100635991"/>
<gene>
    <name evidence="7" type="primary">100635991</name>
</gene>
<dbReference type="GO" id="GO:0005524">
    <property type="term" value="F:ATP binding"/>
    <property type="evidence" value="ECO:0007669"/>
    <property type="project" value="InterPro"/>
</dbReference>
<feature type="compositionally biased region" description="Gly residues" evidence="5">
    <location>
        <begin position="723"/>
        <end position="739"/>
    </location>
</feature>
<evidence type="ECO:0000256" key="4">
    <source>
        <dbReference type="ARBA" id="ARBA00056114"/>
    </source>
</evidence>
<protein>
    <recommendedName>
        <fullName evidence="2">N-terminal kinase-like protein</fullName>
    </recommendedName>
    <alternativeName>
        <fullName evidence="3">SCY1-like protein 1</fullName>
    </alternativeName>
</protein>
<evidence type="ECO:0000256" key="1">
    <source>
        <dbReference type="ARBA" id="ARBA00038349"/>
    </source>
</evidence>
<evidence type="ECO:0000313" key="7">
    <source>
        <dbReference type="EnsemblMetazoa" id="XP_019853083.1"/>
    </source>
</evidence>
<proteinExistence type="inferred from homology"/>
<feature type="region of interest" description="Disordered" evidence="5">
    <location>
        <begin position="530"/>
        <end position="552"/>
    </location>
</feature>
<dbReference type="Gene3D" id="3.30.200.20">
    <property type="entry name" value="Phosphorylase Kinase, domain 1"/>
    <property type="match status" value="1"/>
</dbReference>
<feature type="domain" description="Protein kinase" evidence="6">
    <location>
        <begin position="15"/>
        <end position="265"/>
    </location>
</feature>
<feature type="compositionally biased region" description="Low complexity" evidence="5">
    <location>
        <begin position="663"/>
        <end position="674"/>
    </location>
</feature>
<evidence type="ECO:0000313" key="8">
    <source>
        <dbReference type="Proteomes" id="UP000007879"/>
    </source>
</evidence>
<dbReference type="InterPro" id="IPR011989">
    <property type="entry name" value="ARM-like"/>
</dbReference>
<dbReference type="Pfam" id="PF00069">
    <property type="entry name" value="Pkinase"/>
    <property type="match status" value="1"/>
</dbReference>
<reference evidence="7" key="2">
    <citation type="submission" date="2024-06" db="UniProtKB">
        <authorList>
            <consortium name="EnsemblMetazoa"/>
        </authorList>
    </citation>
    <scope>IDENTIFICATION</scope>
</reference>
<dbReference type="InterPro" id="IPR016024">
    <property type="entry name" value="ARM-type_fold"/>
</dbReference>
<sequence length="838" mass="93753">MGQQQGKDQLPVDIGEEISSLSNKTIWNVHFGNRKPANDPVLVFIFNFANKSDDEIRQARSAHLRLKTLRHPNILRYIDGVELLDSIYMMTEEATPLQEVLESATPPSEHLVSWGIHQIIKSISFLSNDCSLIHNNVAIHSVFVDAAGEWKLSGVEWMYSYNDTNIPLKTFQSLNKYDPPENMKQAKRKTEKWSRDMWGLGCLLWEVFNGPIHQSSNLRDTSKFPKSLSSHYLQCVNANPMARPNPSELLQSLKERGGYLSNTFISLNLKIEELQLMEADRKNHFFVELNKSLDLFPDSFAHHKVLPHLLNVFEFGGAGPTVLAPLLKIGKLLPEDEYQRKIVPCIVRSFGSNDRATRLNLLQHLDQFIDQLQPSVLNNSLFGQIVTGFTDTVPTIREHTIKASLLLAPKLNDSNLSQLLKFFAKCQLDEQAGIRTNTTICLGKIAPHLNSKTRDRVLVSAFTRSLKDPFPPARSAGIGALGSTLSYYTPIDMATRIIPSLSHMTVDKDQSVREQTFKVLRLYVDKLEEHSKKMEPSSDGEGIEQTEGASSSVASWTAGWVSSISKYVSTSSSAKPETTPTAPPTSSYQPSSQRQTQEVKATIPTTSEERRDDKWDEDQWEDFGNEDTKKGTTHSSSGWDDEMWESFEPTPKKTTPTGRAPASSSMKLSKNKLLSPPPDTPPDDDFWSRLETSKPSTRGRDKTTPPPVPSSMFDIKDTNKTGKMGGAKISGGGASGDGWGDWDDSEFEPVQDPVRGVSESEETGSNVMTNEGWEFEGGGWEDATPMSKPVAKQEQELERQRELERRREERRARQEAARKKRSAGMSLKPTGLGAVKKD</sequence>
<feature type="compositionally biased region" description="Basic and acidic residues" evidence="5">
    <location>
        <begin position="686"/>
        <end position="703"/>
    </location>
</feature>
<organism evidence="7 8">
    <name type="scientific">Amphimedon queenslandica</name>
    <name type="common">Sponge</name>
    <dbReference type="NCBI Taxonomy" id="400682"/>
    <lineage>
        <taxon>Eukaryota</taxon>
        <taxon>Metazoa</taxon>
        <taxon>Porifera</taxon>
        <taxon>Demospongiae</taxon>
        <taxon>Heteroscleromorpha</taxon>
        <taxon>Haplosclerida</taxon>
        <taxon>Niphatidae</taxon>
        <taxon>Amphimedon</taxon>
    </lineage>
</organism>
<evidence type="ECO:0000256" key="5">
    <source>
        <dbReference type="SAM" id="MobiDB-lite"/>
    </source>
</evidence>
<feature type="compositionally biased region" description="Low complexity" evidence="5">
    <location>
        <begin position="570"/>
        <end position="596"/>
    </location>
</feature>
<dbReference type="GO" id="GO:0004672">
    <property type="term" value="F:protein kinase activity"/>
    <property type="evidence" value="ECO:0007669"/>
    <property type="project" value="InterPro"/>
</dbReference>
<evidence type="ECO:0000256" key="3">
    <source>
        <dbReference type="ARBA" id="ARBA00042347"/>
    </source>
</evidence>
<evidence type="ECO:0000256" key="2">
    <source>
        <dbReference type="ARBA" id="ARBA00040972"/>
    </source>
</evidence>
<dbReference type="InterPro" id="IPR000719">
    <property type="entry name" value="Prot_kinase_dom"/>
</dbReference>
<comment type="function">
    <text evidence="4">Regulates COPI-mediated retrograde protein traffic at the interface between the Golgi apparatus and the endoplasmic reticulum. Involved in the maintenance of the Golgi apparatus morphology.</text>
</comment>
<dbReference type="InterPro" id="IPR051177">
    <property type="entry name" value="CIK-Related_Protein"/>
</dbReference>
<dbReference type="SUPFAM" id="SSF56112">
    <property type="entry name" value="Protein kinase-like (PK-like)"/>
    <property type="match status" value="1"/>
</dbReference>